<name>A0ABD5V0A1_9EURY</name>
<dbReference type="GO" id="GO:0016491">
    <property type="term" value="F:oxidoreductase activity"/>
    <property type="evidence" value="ECO:0007669"/>
    <property type="project" value="UniProtKB-KW"/>
</dbReference>
<evidence type="ECO:0000313" key="6">
    <source>
        <dbReference type="EMBL" id="MFC6904820.1"/>
    </source>
</evidence>
<gene>
    <name evidence="6" type="primary">ddh</name>
    <name evidence="6" type="ORF">ACFQGH_06360</name>
</gene>
<dbReference type="EC" id="1.1.1.-" evidence="6"/>
<keyword evidence="1 3" id="KW-0560">Oxidoreductase</keyword>
<keyword evidence="7" id="KW-1185">Reference proteome</keyword>
<dbReference type="SUPFAM" id="SSF52283">
    <property type="entry name" value="Formate/glycerate dehydrogenase catalytic domain-like"/>
    <property type="match status" value="1"/>
</dbReference>
<protein>
    <submittedName>
        <fullName evidence="6">D-2-hydroxyacid dehydrogenase</fullName>
        <ecNumber evidence="6">1.1.1.-</ecNumber>
    </submittedName>
</protein>
<evidence type="ECO:0000313" key="7">
    <source>
        <dbReference type="Proteomes" id="UP001596312"/>
    </source>
</evidence>
<dbReference type="Proteomes" id="UP001596312">
    <property type="component" value="Unassembled WGS sequence"/>
</dbReference>
<organism evidence="6 7">
    <name type="scientific">Halalkalicoccus tibetensis</name>
    <dbReference type="NCBI Taxonomy" id="175632"/>
    <lineage>
        <taxon>Archaea</taxon>
        <taxon>Methanobacteriati</taxon>
        <taxon>Methanobacteriota</taxon>
        <taxon>Stenosarchaea group</taxon>
        <taxon>Halobacteria</taxon>
        <taxon>Halobacteriales</taxon>
        <taxon>Halococcaceae</taxon>
        <taxon>Halalkalicoccus</taxon>
    </lineage>
</organism>
<evidence type="ECO:0000256" key="1">
    <source>
        <dbReference type="ARBA" id="ARBA00023002"/>
    </source>
</evidence>
<comment type="caution">
    <text evidence="6">The sequence shown here is derived from an EMBL/GenBank/DDBJ whole genome shotgun (WGS) entry which is preliminary data.</text>
</comment>
<dbReference type="SUPFAM" id="SSF51735">
    <property type="entry name" value="NAD(P)-binding Rossmann-fold domains"/>
    <property type="match status" value="1"/>
</dbReference>
<dbReference type="NCBIfam" id="NF041369">
    <property type="entry name" value="Dhydh_Halo"/>
    <property type="match status" value="1"/>
</dbReference>
<sequence>MQIDRLGIHDSVSAVFPPEQLRDALSGTGPDVGIVDDQSARECDGVVTFAHEEEFLDCDWIHSIQAGYDRFPLDELENRGVVLTNSTGIHGDSVGETVAGYMLMLARRLGQYARQQERTEWDRPAWDVPFTLAGESVCVVGLGTLGRGIAERANALGMEVTGVRRSGEPVEGVDRVYASGDLHEAIAGPTFVALATPLTEETRGLIGEAELAAMDEGSHLINVARGGVVDQEALISALDEEGIRGAALDVFAEEPLPEGSPLWTMEDVLVTPHAAAYTRGYYESIAGLVQTNLERVGADEPFENRVV</sequence>
<dbReference type="EMBL" id="JBHSXQ010000002">
    <property type="protein sequence ID" value="MFC6904820.1"/>
    <property type="molecule type" value="Genomic_DNA"/>
</dbReference>
<feature type="domain" description="D-isomer specific 2-hydroxyacid dehydrogenase catalytic" evidence="4">
    <location>
        <begin position="56"/>
        <end position="306"/>
    </location>
</feature>
<dbReference type="AlphaFoldDB" id="A0ABD5V0A1"/>
<evidence type="ECO:0000259" key="5">
    <source>
        <dbReference type="Pfam" id="PF02826"/>
    </source>
</evidence>
<dbReference type="InterPro" id="IPR036291">
    <property type="entry name" value="NAD(P)-bd_dom_sf"/>
</dbReference>
<feature type="domain" description="D-isomer specific 2-hydroxyacid dehydrogenase NAD-binding" evidence="5">
    <location>
        <begin position="100"/>
        <end position="275"/>
    </location>
</feature>
<comment type="similarity">
    <text evidence="3">Belongs to the D-isomer specific 2-hydroxyacid dehydrogenase family.</text>
</comment>
<reference evidence="6 7" key="1">
    <citation type="journal article" date="2019" name="Int. J. Syst. Evol. Microbiol.">
        <title>The Global Catalogue of Microorganisms (GCM) 10K type strain sequencing project: providing services to taxonomists for standard genome sequencing and annotation.</title>
        <authorList>
            <consortium name="The Broad Institute Genomics Platform"/>
            <consortium name="The Broad Institute Genome Sequencing Center for Infectious Disease"/>
            <person name="Wu L."/>
            <person name="Ma J."/>
        </authorList>
    </citation>
    <scope>NUCLEOTIDE SEQUENCE [LARGE SCALE GENOMIC DNA]</scope>
    <source>
        <strain evidence="6 7">CGMCC 1.3240</strain>
    </source>
</reference>
<dbReference type="PANTHER" id="PTHR43333:SF1">
    <property type="entry name" value="D-ISOMER SPECIFIC 2-HYDROXYACID DEHYDROGENASE NAD-BINDING DOMAIN-CONTAINING PROTEIN"/>
    <property type="match status" value="1"/>
</dbReference>
<dbReference type="Gene3D" id="3.40.50.720">
    <property type="entry name" value="NAD(P)-binding Rossmann-like Domain"/>
    <property type="match status" value="2"/>
</dbReference>
<dbReference type="Pfam" id="PF00389">
    <property type="entry name" value="2-Hacid_dh"/>
    <property type="match status" value="1"/>
</dbReference>
<dbReference type="Pfam" id="PF02826">
    <property type="entry name" value="2-Hacid_dh_C"/>
    <property type="match status" value="1"/>
</dbReference>
<dbReference type="InterPro" id="IPR006140">
    <property type="entry name" value="D-isomer_DH_NAD-bd"/>
</dbReference>
<proteinExistence type="inferred from homology"/>
<evidence type="ECO:0000259" key="4">
    <source>
        <dbReference type="Pfam" id="PF00389"/>
    </source>
</evidence>
<dbReference type="InterPro" id="IPR054891">
    <property type="entry name" value="Dhydh_Halo"/>
</dbReference>
<dbReference type="CDD" id="cd05300">
    <property type="entry name" value="2-Hacid_dh_1"/>
    <property type="match status" value="1"/>
</dbReference>
<keyword evidence="2" id="KW-0520">NAD</keyword>
<dbReference type="PANTHER" id="PTHR43333">
    <property type="entry name" value="2-HACID_DH_C DOMAIN-CONTAINING PROTEIN"/>
    <property type="match status" value="1"/>
</dbReference>
<dbReference type="RefSeq" id="WP_340603334.1">
    <property type="nucleotide sequence ID" value="NZ_JBBMXV010000002.1"/>
</dbReference>
<accession>A0ABD5V0A1</accession>
<evidence type="ECO:0000256" key="3">
    <source>
        <dbReference type="RuleBase" id="RU003719"/>
    </source>
</evidence>
<evidence type="ECO:0000256" key="2">
    <source>
        <dbReference type="ARBA" id="ARBA00023027"/>
    </source>
</evidence>
<dbReference type="InterPro" id="IPR006139">
    <property type="entry name" value="D-isomer_2_OHA_DH_cat_dom"/>
</dbReference>